<sequence>MENIIGRQTMIFRISELCHIINSCRSTGGNPNQYYDELELLLERYQQSKNKQAAAADTEAHYLLASFR</sequence>
<organism evidence="1 2">
    <name type="scientific">Dendrosporobacter quercicolus</name>
    <dbReference type="NCBI Taxonomy" id="146817"/>
    <lineage>
        <taxon>Bacteria</taxon>
        <taxon>Bacillati</taxon>
        <taxon>Bacillota</taxon>
        <taxon>Negativicutes</taxon>
        <taxon>Selenomonadales</taxon>
        <taxon>Sporomusaceae</taxon>
        <taxon>Dendrosporobacter</taxon>
    </lineage>
</organism>
<gene>
    <name evidence="1" type="ORF">SAMN04488502_11319</name>
</gene>
<evidence type="ECO:0000313" key="2">
    <source>
        <dbReference type="Proteomes" id="UP000214880"/>
    </source>
</evidence>
<evidence type="ECO:0000313" key="1">
    <source>
        <dbReference type="EMBL" id="SDN15676.1"/>
    </source>
</evidence>
<dbReference type="EMBL" id="FNHB01000013">
    <property type="protein sequence ID" value="SDN15676.1"/>
    <property type="molecule type" value="Genomic_DNA"/>
</dbReference>
<proteinExistence type="predicted"/>
<reference evidence="1 2" key="1">
    <citation type="submission" date="2016-10" db="EMBL/GenBank/DDBJ databases">
        <authorList>
            <person name="de Groot N.N."/>
        </authorList>
    </citation>
    <scope>NUCLEOTIDE SEQUENCE [LARGE SCALE GENOMIC DNA]</scope>
    <source>
        <strain evidence="1 2">DSM 1736</strain>
    </source>
</reference>
<name>A0A1G9Z4W7_9FIRM</name>
<dbReference type="Proteomes" id="UP000214880">
    <property type="component" value="Unassembled WGS sequence"/>
</dbReference>
<accession>A0A1G9Z4W7</accession>
<dbReference type="RefSeq" id="WP_092074823.1">
    <property type="nucleotide sequence ID" value="NZ_FNHB01000013.1"/>
</dbReference>
<dbReference type="AlphaFoldDB" id="A0A1G9Z4W7"/>
<keyword evidence="2" id="KW-1185">Reference proteome</keyword>
<protein>
    <submittedName>
        <fullName evidence="1">Uncharacterized protein</fullName>
    </submittedName>
</protein>